<dbReference type="PANTHER" id="PTHR47172:SF1">
    <property type="entry name" value="GATA TRANSCRIPTION FACTOR 15"/>
    <property type="match status" value="1"/>
</dbReference>
<keyword evidence="5" id="KW-0804">Transcription</keyword>
<keyword evidence="2 8" id="KW-0863">Zinc-finger</keyword>
<dbReference type="PROSITE" id="PS50114">
    <property type="entry name" value="GATA_ZN_FINGER_2"/>
    <property type="match status" value="1"/>
</dbReference>
<protein>
    <recommendedName>
        <fullName evidence="10">GATA-type domain-containing protein</fullName>
    </recommendedName>
</protein>
<evidence type="ECO:0000256" key="9">
    <source>
        <dbReference type="SAM" id="MobiDB-lite"/>
    </source>
</evidence>
<dbReference type="GO" id="GO:0043565">
    <property type="term" value="F:sequence-specific DNA binding"/>
    <property type="evidence" value="ECO:0007669"/>
    <property type="project" value="InterPro"/>
</dbReference>
<dbReference type="OMA" id="SCESVYA"/>
<dbReference type="SMART" id="SM00401">
    <property type="entry name" value="ZnF_GATA"/>
    <property type="match status" value="1"/>
</dbReference>
<evidence type="ECO:0000256" key="7">
    <source>
        <dbReference type="ARBA" id="ARBA00037539"/>
    </source>
</evidence>
<dbReference type="Gene3D" id="3.30.50.10">
    <property type="entry name" value="Erythroid Transcription Factor GATA-1, subunit A"/>
    <property type="match status" value="1"/>
</dbReference>
<evidence type="ECO:0000256" key="4">
    <source>
        <dbReference type="ARBA" id="ARBA00023015"/>
    </source>
</evidence>
<dbReference type="Gramene" id="RZC55447">
    <property type="protein sequence ID" value="RZC55447"/>
    <property type="gene ID" value="C5167_014284"/>
</dbReference>
<evidence type="ECO:0000256" key="1">
    <source>
        <dbReference type="ARBA" id="ARBA00022723"/>
    </source>
</evidence>
<gene>
    <name evidence="11" type="ORF">C5167_014284</name>
</gene>
<dbReference type="CDD" id="cd00202">
    <property type="entry name" value="ZnF_GATA"/>
    <property type="match status" value="1"/>
</dbReference>
<dbReference type="Proteomes" id="UP000316621">
    <property type="component" value="Chromosome 3"/>
</dbReference>
<feature type="compositionally biased region" description="Basic and acidic residues" evidence="9">
    <location>
        <begin position="58"/>
        <end position="72"/>
    </location>
</feature>
<dbReference type="STRING" id="3469.A0A4Y7J3Q6"/>
<keyword evidence="12" id="KW-1185">Reference proteome</keyword>
<evidence type="ECO:0000256" key="6">
    <source>
        <dbReference type="ARBA" id="ARBA00024019"/>
    </source>
</evidence>
<keyword evidence="4" id="KW-0805">Transcription regulation</keyword>
<dbReference type="SUPFAM" id="SSF57716">
    <property type="entry name" value="Glucocorticoid receptor-like (DNA-binding domain)"/>
    <property type="match status" value="1"/>
</dbReference>
<dbReference type="PROSITE" id="PS00344">
    <property type="entry name" value="GATA_ZN_FINGER_1"/>
    <property type="match status" value="1"/>
</dbReference>
<reference evidence="11 12" key="1">
    <citation type="journal article" date="2018" name="Science">
        <title>The opium poppy genome and morphinan production.</title>
        <authorList>
            <person name="Guo L."/>
            <person name="Winzer T."/>
            <person name="Yang X."/>
            <person name="Li Y."/>
            <person name="Ning Z."/>
            <person name="He Z."/>
            <person name="Teodor R."/>
            <person name="Lu Y."/>
            <person name="Bowser T.A."/>
            <person name="Graham I.A."/>
            <person name="Ye K."/>
        </authorList>
    </citation>
    <scope>NUCLEOTIDE SEQUENCE [LARGE SCALE GENOMIC DNA]</scope>
    <source>
        <strain evidence="12">cv. HN1</strain>
        <tissue evidence="11">Leaves</tissue>
    </source>
</reference>
<evidence type="ECO:0000256" key="5">
    <source>
        <dbReference type="ARBA" id="ARBA00023163"/>
    </source>
</evidence>
<dbReference type="GO" id="GO:0006355">
    <property type="term" value="P:regulation of DNA-templated transcription"/>
    <property type="evidence" value="ECO:0007669"/>
    <property type="project" value="InterPro"/>
</dbReference>
<feature type="domain" description="GATA-type" evidence="10">
    <location>
        <begin position="12"/>
        <end position="48"/>
    </location>
</feature>
<sequence length="145" mass="16082">MSDLTEKGSGSDTTIKSCVDCKTSKTPLWRGGPAGPKSLCNACGIRQRKKRRAAMGLQKEESDEMIKKEKKEDHHHHHKIQMSNKKNKSNNKIISASLKLRLLAFGREVMLQRSAAMGSTQRQPLGEEEQAAVLLMALSCESVYA</sequence>
<keyword evidence="1" id="KW-0479">Metal-binding</keyword>
<name>A0A4Y7J3Q6_PAPSO</name>
<evidence type="ECO:0000313" key="12">
    <source>
        <dbReference type="Proteomes" id="UP000316621"/>
    </source>
</evidence>
<comment type="similarity">
    <text evidence="6">Belongs to the type IV zinc-finger family. Class B subfamily.</text>
</comment>
<feature type="compositionally biased region" description="Basic residues" evidence="9">
    <location>
        <begin position="73"/>
        <end position="89"/>
    </location>
</feature>
<dbReference type="OrthoDB" id="2162994at2759"/>
<evidence type="ECO:0000256" key="3">
    <source>
        <dbReference type="ARBA" id="ARBA00022833"/>
    </source>
</evidence>
<dbReference type="Pfam" id="PF00320">
    <property type="entry name" value="GATA"/>
    <property type="match status" value="1"/>
</dbReference>
<dbReference type="EMBL" id="CM010717">
    <property type="protein sequence ID" value="RZC55447.1"/>
    <property type="molecule type" value="Genomic_DNA"/>
</dbReference>
<organism evidence="11 12">
    <name type="scientific">Papaver somniferum</name>
    <name type="common">Opium poppy</name>
    <dbReference type="NCBI Taxonomy" id="3469"/>
    <lineage>
        <taxon>Eukaryota</taxon>
        <taxon>Viridiplantae</taxon>
        <taxon>Streptophyta</taxon>
        <taxon>Embryophyta</taxon>
        <taxon>Tracheophyta</taxon>
        <taxon>Spermatophyta</taxon>
        <taxon>Magnoliopsida</taxon>
        <taxon>Ranunculales</taxon>
        <taxon>Papaveraceae</taxon>
        <taxon>Papaveroideae</taxon>
        <taxon>Papaver</taxon>
    </lineage>
</organism>
<evidence type="ECO:0000313" key="11">
    <source>
        <dbReference type="EMBL" id="RZC55447.1"/>
    </source>
</evidence>
<evidence type="ECO:0000256" key="8">
    <source>
        <dbReference type="PROSITE-ProRule" id="PRU00094"/>
    </source>
</evidence>
<proteinExistence type="inferred from homology"/>
<evidence type="ECO:0000256" key="2">
    <source>
        <dbReference type="ARBA" id="ARBA00022771"/>
    </source>
</evidence>
<dbReference type="PANTHER" id="PTHR47172">
    <property type="entry name" value="OS01G0976800 PROTEIN"/>
    <property type="match status" value="1"/>
</dbReference>
<comment type="function">
    <text evidence="7">Transcriptional regulator that specifically binds 5'-GATA-3' or 5'-GAT-3' motifs within gene promoters.</text>
</comment>
<evidence type="ECO:0000259" key="10">
    <source>
        <dbReference type="PROSITE" id="PS50114"/>
    </source>
</evidence>
<dbReference type="InterPro" id="IPR000679">
    <property type="entry name" value="Znf_GATA"/>
</dbReference>
<keyword evidence="3" id="KW-0862">Zinc</keyword>
<feature type="region of interest" description="Disordered" evidence="9">
    <location>
        <begin position="51"/>
        <end position="91"/>
    </location>
</feature>
<dbReference type="InterPro" id="IPR013088">
    <property type="entry name" value="Znf_NHR/GATA"/>
</dbReference>
<accession>A0A4Y7J3Q6</accession>
<dbReference type="AlphaFoldDB" id="A0A4Y7J3Q6"/>
<dbReference type="GO" id="GO:0008270">
    <property type="term" value="F:zinc ion binding"/>
    <property type="evidence" value="ECO:0007669"/>
    <property type="project" value="UniProtKB-KW"/>
</dbReference>